<keyword evidence="3" id="KW-0732">Signal</keyword>
<sequence>MLLFAFFLHLLPPCLLASGPTVEALDKMICPPDKPNKCLPYGVCCGYDQFCYSGMCESCLPHHLQEHEQLNWCRQHGVHNVSLMRDPSCRVACQAKFTPHELNGHSKTKTKEDTHNNCSPGEVKPADNTWFHLFLAVSVACCVFLILLLAVAVLSLMMYRNILLRHRRDRFGALERSSKRHHRRRHGAVSDGEETGDRYVSLEPESPPEVPPPRTTSFANGKYQPRLGSEVKDNLENECEALTSQSQSSG</sequence>
<feature type="transmembrane region" description="Helical" evidence="2">
    <location>
        <begin position="130"/>
        <end position="159"/>
    </location>
</feature>
<evidence type="ECO:0000313" key="5">
    <source>
        <dbReference type="Proteomes" id="UP001497497"/>
    </source>
</evidence>
<evidence type="ECO:0000256" key="2">
    <source>
        <dbReference type="SAM" id="Phobius"/>
    </source>
</evidence>
<evidence type="ECO:0000313" key="4">
    <source>
        <dbReference type="EMBL" id="CAL1544383.1"/>
    </source>
</evidence>
<keyword evidence="2" id="KW-0812">Transmembrane</keyword>
<keyword evidence="2" id="KW-0472">Membrane</keyword>
<feature type="chain" id="PRO_5043898233" evidence="3">
    <location>
        <begin position="18"/>
        <end position="250"/>
    </location>
</feature>
<proteinExistence type="predicted"/>
<accession>A0AAV2II38</accession>
<name>A0AAV2II38_LYMST</name>
<keyword evidence="5" id="KW-1185">Reference proteome</keyword>
<comment type="caution">
    <text evidence="4">The sequence shown here is derived from an EMBL/GenBank/DDBJ whole genome shotgun (WGS) entry which is preliminary data.</text>
</comment>
<gene>
    <name evidence="4" type="ORF">GSLYS_00017896001</name>
</gene>
<protein>
    <submittedName>
        <fullName evidence="4">Uncharacterized protein</fullName>
    </submittedName>
</protein>
<evidence type="ECO:0000256" key="3">
    <source>
        <dbReference type="SAM" id="SignalP"/>
    </source>
</evidence>
<evidence type="ECO:0000256" key="1">
    <source>
        <dbReference type="SAM" id="MobiDB-lite"/>
    </source>
</evidence>
<reference evidence="4 5" key="1">
    <citation type="submission" date="2024-04" db="EMBL/GenBank/DDBJ databases">
        <authorList>
            <consortium name="Genoscope - CEA"/>
            <person name="William W."/>
        </authorList>
    </citation>
    <scope>NUCLEOTIDE SEQUENCE [LARGE SCALE GENOMIC DNA]</scope>
</reference>
<keyword evidence="2" id="KW-1133">Transmembrane helix</keyword>
<dbReference type="EMBL" id="CAXITT010000618">
    <property type="protein sequence ID" value="CAL1544383.1"/>
    <property type="molecule type" value="Genomic_DNA"/>
</dbReference>
<dbReference type="Proteomes" id="UP001497497">
    <property type="component" value="Unassembled WGS sequence"/>
</dbReference>
<feature type="signal peptide" evidence="3">
    <location>
        <begin position="1"/>
        <end position="17"/>
    </location>
</feature>
<feature type="compositionally biased region" description="Basic residues" evidence="1">
    <location>
        <begin position="178"/>
        <end position="187"/>
    </location>
</feature>
<feature type="compositionally biased region" description="Pro residues" evidence="1">
    <location>
        <begin position="205"/>
        <end position="214"/>
    </location>
</feature>
<organism evidence="4 5">
    <name type="scientific">Lymnaea stagnalis</name>
    <name type="common">Great pond snail</name>
    <name type="synonym">Helix stagnalis</name>
    <dbReference type="NCBI Taxonomy" id="6523"/>
    <lineage>
        <taxon>Eukaryota</taxon>
        <taxon>Metazoa</taxon>
        <taxon>Spiralia</taxon>
        <taxon>Lophotrochozoa</taxon>
        <taxon>Mollusca</taxon>
        <taxon>Gastropoda</taxon>
        <taxon>Heterobranchia</taxon>
        <taxon>Euthyneura</taxon>
        <taxon>Panpulmonata</taxon>
        <taxon>Hygrophila</taxon>
        <taxon>Lymnaeoidea</taxon>
        <taxon>Lymnaeidae</taxon>
        <taxon>Lymnaea</taxon>
    </lineage>
</organism>
<dbReference type="AlphaFoldDB" id="A0AAV2II38"/>
<feature type="region of interest" description="Disordered" evidence="1">
    <location>
        <begin position="176"/>
        <end position="225"/>
    </location>
</feature>